<dbReference type="Proteomes" id="UP000539313">
    <property type="component" value="Unassembled WGS sequence"/>
</dbReference>
<dbReference type="RefSeq" id="WP_182704159.1">
    <property type="nucleotide sequence ID" value="NZ_JACJII010000001.1"/>
</dbReference>
<protein>
    <submittedName>
        <fullName evidence="1">Uncharacterized protein</fullName>
    </submittedName>
</protein>
<dbReference type="EMBL" id="JACJII010000001">
    <property type="protein sequence ID" value="MBA9001994.1"/>
    <property type="molecule type" value="Genomic_DNA"/>
</dbReference>
<proteinExistence type="predicted"/>
<accession>A0A7W3R712</accession>
<reference evidence="1 2" key="1">
    <citation type="submission" date="2020-08" db="EMBL/GenBank/DDBJ databases">
        <title>Sequencing the genomes of 1000 actinobacteria strains.</title>
        <authorList>
            <person name="Klenk H.-P."/>
        </authorList>
    </citation>
    <scope>NUCLEOTIDE SEQUENCE [LARGE SCALE GENOMIC DNA]</scope>
    <source>
        <strain evidence="1 2">DSM 45823</strain>
    </source>
</reference>
<organism evidence="1 2">
    <name type="scientific">Thermomonospora cellulosilytica</name>
    <dbReference type="NCBI Taxonomy" id="1411118"/>
    <lineage>
        <taxon>Bacteria</taxon>
        <taxon>Bacillati</taxon>
        <taxon>Actinomycetota</taxon>
        <taxon>Actinomycetes</taxon>
        <taxon>Streptosporangiales</taxon>
        <taxon>Thermomonosporaceae</taxon>
        <taxon>Thermomonospora</taxon>
    </lineage>
</organism>
<gene>
    <name evidence="1" type="ORF">HNR21_000876</name>
</gene>
<keyword evidence="2" id="KW-1185">Reference proteome</keyword>
<dbReference type="AlphaFoldDB" id="A0A7W3R712"/>
<name>A0A7W3R712_9ACTN</name>
<comment type="caution">
    <text evidence="1">The sequence shown here is derived from an EMBL/GenBank/DDBJ whole genome shotgun (WGS) entry which is preliminary data.</text>
</comment>
<evidence type="ECO:0000313" key="1">
    <source>
        <dbReference type="EMBL" id="MBA9001994.1"/>
    </source>
</evidence>
<evidence type="ECO:0000313" key="2">
    <source>
        <dbReference type="Proteomes" id="UP000539313"/>
    </source>
</evidence>
<sequence>MNAPETTAKRLDRIEARLNEVIGLMAAMVDQEEGHNVALGRLLDLLKHEQGGPDSDDWSAGFDAGFLAAMAVKRGE</sequence>